<evidence type="ECO:0000313" key="1">
    <source>
        <dbReference type="EMBL" id="MBD8031465.1"/>
    </source>
</evidence>
<reference evidence="1 2" key="1">
    <citation type="submission" date="2020-08" db="EMBL/GenBank/DDBJ databases">
        <title>A Genomic Blueprint of the Chicken Gut Microbiome.</title>
        <authorList>
            <person name="Gilroy R."/>
            <person name="Ravi A."/>
            <person name="Getino M."/>
            <person name="Pursley I."/>
            <person name="Horton D.L."/>
            <person name="Alikhan N.-F."/>
            <person name="Baker D."/>
            <person name="Gharbi K."/>
            <person name="Hall N."/>
            <person name="Watson M."/>
            <person name="Adriaenssens E.M."/>
            <person name="Foster-Nyarko E."/>
            <person name="Jarju S."/>
            <person name="Secka A."/>
            <person name="Antonio M."/>
            <person name="Oren A."/>
            <person name="Chaudhuri R."/>
            <person name="La Ragione R.M."/>
            <person name="Hildebrand F."/>
            <person name="Pallen M.J."/>
        </authorList>
    </citation>
    <scope>NUCLEOTIDE SEQUENCE [LARGE SCALE GENOMIC DNA]</scope>
    <source>
        <strain evidence="1 2">Sa1YVA6</strain>
    </source>
</reference>
<dbReference type="RefSeq" id="WP_191702121.1">
    <property type="nucleotide sequence ID" value="NZ_JACSPW010000001.1"/>
</dbReference>
<keyword evidence="2" id="KW-1185">Reference proteome</keyword>
<proteinExistence type="predicted"/>
<organism evidence="1 2">
    <name type="scientific">Solibacillus merdavium</name>
    <dbReference type="NCBI Taxonomy" id="2762218"/>
    <lineage>
        <taxon>Bacteria</taxon>
        <taxon>Bacillati</taxon>
        <taxon>Bacillota</taxon>
        <taxon>Bacilli</taxon>
        <taxon>Bacillales</taxon>
        <taxon>Caryophanaceae</taxon>
        <taxon>Solibacillus</taxon>
    </lineage>
</organism>
<evidence type="ECO:0000313" key="2">
    <source>
        <dbReference type="Proteomes" id="UP000600565"/>
    </source>
</evidence>
<sequence>MRFPQIQISTTDIQMDYRITKPFQQIRQRPADLKISQPAATVQINTTNAKLDINMDQMWRDLGSKPVGEFIREYAQMGRQEMLKGMSRRMGEGRQIMMSAGKNQGRATIQNISKQNHGPERPGPYNIKFIPSIGSVKVNITPGTTNVNIERNAPKIDVKVNKPQIDFTYGKVSGKMMVRPDVQIDVIG</sequence>
<protein>
    <recommendedName>
        <fullName evidence="3">YviE</fullName>
    </recommendedName>
</protein>
<evidence type="ECO:0008006" key="3">
    <source>
        <dbReference type="Google" id="ProtNLM"/>
    </source>
</evidence>
<comment type="caution">
    <text evidence="1">The sequence shown here is derived from an EMBL/GenBank/DDBJ whole genome shotgun (WGS) entry which is preliminary data.</text>
</comment>
<dbReference type="Proteomes" id="UP000600565">
    <property type="component" value="Unassembled WGS sequence"/>
</dbReference>
<dbReference type="EMBL" id="JACSPW010000001">
    <property type="protein sequence ID" value="MBD8031465.1"/>
    <property type="molecule type" value="Genomic_DNA"/>
</dbReference>
<gene>
    <name evidence="1" type="ORF">H9632_00200</name>
</gene>
<dbReference type="InterPro" id="IPR045527">
    <property type="entry name" value="DUF6470"/>
</dbReference>
<dbReference type="Pfam" id="PF20074">
    <property type="entry name" value="DUF6470"/>
    <property type="match status" value="1"/>
</dbReference>
<accession>A0ABR8XHQ1</accession>
<name>A0ABR8XHQ1_9BACL</name>